<dbReference type="EMBL" id="IACT01007828">
    <property type="protein sequence ID" value="LAC26940.1"/>
    <property type="molecule type" value="mRNA"/>
</dbReference>
<dbReference type="AlphaFoldDB" id="A0A6A7G7X6"/>
<comment type="similarity">
    <text evidence="2 6">Belongs to the caveolin family.</text>
</comment>
<dbReference type="InterPro" id="IPR001612">
    <property type="entry name" value="Caveolin"/>
</dbReference>
<evidence type="ECO:0000256" key="7">
    <source>
        <dbReference type="SAM" id="Phobius"/>
    </source>
</evidence>
<dbReference type="PANTHER" id="PTHR10844">
    <property type="entry name" value="CAVEOLIN"/>
    <property type="match status" value="1"/>
</dbReference>
<evidence type="ECO:0000256" key="3">
    <source>
        <dbReference type="ARBA" id="ARBA00022475"/>
    </source>
</evidence>
<keyword evidence="7" id="KW-1133">Transmembrane helix</keyword>
<dbReference type="GO" id="GO:0060090">
    <property type="term" value="F:molecular adaptor activity"/>
    <property type="evidence" value="ECO:0007669"/>
    <property type="project" value="TreeGrafter"/>
</dbReference>
<keyword evidence="5 6" id="KW-0472">Membrane</keyword>
<sequence length="148" mass="16882">MGSGPQFDMDNRDPNNLNPHLQIMWDDIVGEPEGLKTPDSCWNCSFKCYNGTRRCCYVLLVVIFGPCIAFISGINFACLSFNQVWCIGPCFRSYKINMATFRNFWLTFLMAVYSPMATVMGLLCSKVKVRYQKLHDGPDSEPVDYFSV</sequence>
<keyword evidence="7" id="KW-0812">Transmembrane</keyword>
<evidence type="ECO:0000256" key="6">
    <source>
        <dbReference type="RuleBase" id="RU000680"/>
    </source>
</evidence>
<protein>
    <recommendedName>
        <fullName evidence="6">Caveolin</fullName>
    </recommendedName>
</protein>
<evidence type="ECO:0000256" key="4">
    <source>
        <dbReference type="ARBA" id="ARBA00023034"/>
    </source>
</evidence>
<feature type="transmembrane region" description="Helical" evidence="7">
    <location>
        <begin position="104"/>
        <end position="124"/>
    </location>
</feature>
<evidence type="ECO:0000313" key="8">
    <source>
        <dbReference type="EMBL" id="LAC26940.1"/>
    </source>
</evidence>
<name>A0A6A7G7X6_9CRUS</name>
<evidence type="ECO:0000256" key="1">
    <source>
        <dbReference type="ARBA" id="ARBA00004202"/>
    </source>
</evidence>
<keyword evidence="4 6" id="KW-0333">Golgi apparatus</keyword>
<evidence type="ECO:0000256" key="5">
    <source>
        <dbReference type="ARBA" id="ARBA00023136"/>
    </source>
</evidence>
<reference evidence="8" key="1">
    <citation type="submission" date="2017-11" db="EMBL/GenBank/DDBJ databases">
        <title>The sensing device of the deep-sea amphipod.</title>
        <authorList>
            <person name="Kobayashi H."/>
            <person name="Nagahama T."/>
            <person name="Arai W."/>
            <person name="Sasagawa Y."/>
            <person name="Umeda M."/>
            <person name="Hayashi T."/>
            <person name="Nikaido I."/>
            <person name="Watanabe H."/>
            <person name="Oguri K."/>
            <person name="Kitazato H."/>
            <person name="Fujioka K."/>
            <person name="Kido Y."/>
            <person name="Takami H."/>
        </authorList>
    </citation>
    <scope>NUCLEOTIDE SEQUENCE</scope>
    <source>
        <tissue evidence="8">Whole body</tissue>
    </source>
</reference>
<accession>A0A6A7G7X6</accession>
<dbReference type="PANTHER" id="PTHR10844:SF19">
    <property type="entry name" value="CAVEOLIN-2"/>
    <property type="match status" value="1"/>
</dbReference>
<feature type="transmembrane region" description="Helical" evidence="7">
    <location>
        <begin position="57"/>
        <end position="84"/>
    </location>
</feature>
<dbReference type="GO" id="GO:0005901">
    <property type="term" value="C:caveola"/>
    <property type="evidence" value="ECO:0007669"/>
    <property type="project" value="UniProtKB-SubCell"/>
</dbReference>
<keyword evidence="3 6" id="KW-1003">Cell membrane</keyword>
<comment type="function">
    <text evidence="6">May act as a scaffolding protein within caveolar membranes. Interacts directly with G-protein alpha subunits and can functionally regulate their activity.</text>
</comment>
<proteinExistence type="evidence at transcript level"/>
<dbReference type="Pfam" id="PF01146">
    <property type="entry name" value="Caveolin"/>
    <property type="match status" value="1"/>
</dbReference>
<organism evidence="8">
    <name type="scientific">Hirondellea gigas</name>
    <dbReference type="NCBI Taxonomy" id="1518452"/>
    <lineage>
        <taxon>Eukaryota</taxon>
        <taxon>Metazoa</taxon>
        <taxon>Ecdysozoa</taxon>
        <taxon>Arthropoda</taxon>
        <taxon>Crustacea</taxon>
        <taxon>Multicrustacea</taxon>
        <taxon>Malacostraca</taxon>
        <taxon>Eumalacostraca</taxon>
        <taxon>Peracarida</taxon>
        <taxon>Amphipoda</taxon>
        <taxon>Amphilochidea</taxon>
        <taxon>Lysianassida</taxon>
        <taxon>Lysianassidira</taxon>
        <taxon>Lysianassoidea</taxon>
        <taxon>Lysianassidae</taxon>
        <taxon>Hirondellea</taxon>
    </lineage>
</organism>
<dbReference type="GO" id="GO:0070836">
    <property type="term" value="P:caveola assembly"/>
    <property type="evidence" value="ECO:0007669"/>
    <property type="project" value="InterPro"/>
</dbReference>
<comment type="subcellular location">
    <subcellularLocation>
        <location evidence="1 6">Cell membrane</location>
        <topology evidence="1 6">Peripheral membrane protein</topology>
    </subcellularLocation>
    <subcellularLocation>
        <location evidence="6">Golgi apparatus membrane</location>
        <topology evidence="6">Peripheral membrane protein</topology>
    </subcellularLocation>
    <subcellularLocation>
        <location evidence="6">Membrane</location>
        <location evidence="6">Caveola</location>
        <topology evidence="6">Peripheral membrane protein</topology>
    </subcellularLocation>
</comment>
<dbReference type="GO" id="GO:0000139">
    <property type="term" value="C:Golgi membrane"/>
    <property type="evidence" value="ECO:0007669"/>
    <property type="project" value="UniProtKB-SubCell"/>
</dbReference>
<evidence type="ECO:0000256" key="2">
    <source>
        <dbReference type="ARBA" id="ARBA00010988"/>
    </source>
</evidence>